<gene>
    <name evidence="4" type="primary">LOC106152944</name>
</gene>
<evidence type="ECO:0000256" key="2">
    <source>
        <dbReference type="SAM" id="MobiDB-lite"/>
    </source>
</evidence>
<dbReference type="GO" id="GO:0098837">
    <property type="term" value="C:postsynaptic recycling endosome"/>
    <property type="evidence" value="ECO:0007669"/>
    <property type="project" value="TreeGrafter"/>
</dbReference>
<feature type="compositionally biased region" description="Polar residues" evidence="2">
    <location>
        <begin position="831"/>
        <end position="842"/>
    </location>
</feature>
<dbReference type="RefSeq" id="XP_013382148.1">
    <property type="nucleotide sequence ID" value="XM_013526694.2"/>
</dbReference>
<accession>A0A1S3H823</accession>
<sequence length="852" mass="97916">MASKPEGLTDDEFHRMQLQLIELRTTNYTLEDQCKRKDRELQELKTRVAELDKDLQKANKAISKSKKAKEVELLVQENDILQGKLHSQEEDFRLQNTTLMQELGMLVSTNEKLEKELQSLQGNEAEKEKCVKSEEVSGEVLELQNEIRRLQAQNAALQKNLISDQEKYKKEISDLKQLTCQRSMQDVDLGDLGDLGTVNNTHDSCDGSVEAAIGGDTAASPTNPPDVLPQKSAPSVDVESHKLEEYIQENSSLRLSLDTEKEENNMLKQQLEELEKSRLDQVNSLQEEVDKMQEKLKKKQESFCKLQEEKEVHFRETSQKIDELQASKERDNKYFRDHIAKLKEELEKMKEVLEEQKSQSSQTITELQETVSSLQSQVNSSSEEQLHQLEAQTSKFQQEISELQKSITALQQEKEDVCKQLEESQKEKETLGQKLSDTETERDTQNQALQEASKIAEKRKQLLDELAIKYQAESEKHREEVGRLQDSHQVELSQLATQLTEEKTKVSQLEKLKPEVEQLREQVQSLDNTKGWLERRLQEVEEELDATKVNYESQLETSSHEHANTVESLRQSQAAIQQELEDKIQTLTEEQQEQNISIDNLKQQIKDKEEEMRIHEKKGASTLKDFKRQLHAERKRGEKLQERLQKLVSESKGGRQAAEELLMGKDPESRHKGDNGSISSWSGISGNKDTLSNSNYSASQSPDEGSVSSPMSLTQENNDLLCRVAELQQQNWNLQEQVNMLESSNAAMAEDLIQKTAVIDHYVKEGRPEYVHTPKDEKLTLNRVVDFVKNKGDENLKETNRKLQRMVEETLTKNMHLQEDIEKLSQELHRVQQQQPEATSTPLPSPCKKTDQ</sequence>
<organism evidence="3 4">
    <name type="scientific">Lingula anatina</name>
    <name type="common">Brachiopod</name>
    <name type="synonym">Lingula unguis</name>
    <dbReference type="NCBI Taxonomy" id="7574"/>
    <lineage>
        <taxon>Eukaryota</taxon>
        <taxon>Metazoa</taxon>
        <taxon>Spiralia</taxon>
        <taxon>Lophotrochozoa</taxon>
        <taxon>Brachiopoda</taxon>
        <taxon>Linguliformea</taxon>
        <taxon>Lingulata</taxon>
        <taxon>Lingulida</taxon>
        <taxon>Linguloidea</taxon>
        <taxon>Lingulidae</taxon>
        <taxon>Lingula</taxon>
    </lineage>
</organism>
<keyword evidence="1" id="KW-0175">Coiled coil</keyword>
<evidence type="ECO:0000313" key="4">
    <source>
        <dbReference type="RefSeq" id="XP_013382148.1"/>
    </source>
</evidence>
<keyword evidence="3" id="KW-1185">Reference proteome</keyword>
<dbReference type="PANTHER" id="PTHR18978">
    <property type="entry name" value="GRIP-1 ASSOCIATED PROTEIN 1"/>
    <property type="match status" value="1"/>
</dbReference>
<dbReference type="InterPro" id="IPR026204">
    <property type="entry name" value="GRIPAP1"/>
</dbReference>
<dbReference type="OrthoDB" id="6269447at2759"/>
<dbReference type="GO" id="GO:0098887">
    <property type="term" value="P:neurotransmitter receptor transport, endosome to postsynaptic membrane"/>
    <property type="evidence" value="ECO:0007669"/>
    <property type="project" value="TreeGrafter"/>
</dbReference>
<feature type="coiled-coil region" evidence="1">
    <location>
        <begin position="243"/>
        <end position="302"/>
    </location>
</feature>
<dbReference type="OMA" id="FLLVQEQ"/>
<feature type="region of interest" description="Disordered" evidence="2">
    <location>
        <begin position="206"/>
        <end position="236"/>
    </location>
</feature>
<feature type="compositionally biased region" description="Polar residues" evidence="2">
    <location>
        <begin position="687"/>
        <end position="714"/>
    </location>
</feature>
<dbReference type="KEGG" id="lak:106152944"/>
<proteinExistence type="predicted"/>
<feature type="compositionally biased region" description="Basic and acidic residues" evidence="2">
    <location>
        <begin position="421"/>
        <end position="444"/>
    </location>
</feature>
<dbReference type="GeneID" id="106152944"/>
<dbReference type="InParanoid" id="A0A1S3H823"/>
<feature type="coiled-coil region" evidence="1">
    <location>
        <begin position="717"/>
        <end position="744"/>
    </location>
</feature>
<feature type="region of interest" description="Disordered" evidence="2">
    <location>
        <begin position="647"/>
        <end position="714"/>
    </location>
</feature>
<feature type="region of interest" description="Disordered" evidence="2">
    <location>
        <begin position="421"/>
        <end position="445"/>
    </location>
</feature>
<dbReference type="GO" id="GO:0099152">
    <property type="term" value="P:regulation of neurotransmitter receptor transport, endosome to postsynaptic membrane"/>
    <property type="evidence" value="ECO:0007669"/>
    <property type="project" value="TreeGrafter"/>
</dbReference>
<evidence type="ECO:0000313" key="3">
    <source>
        <dbReference type="Proteomes" id="UP000085678"/>
    </source>
</evidence>
<feature type="compositionally biased region" description="Basic and acidic residues" evidence="2">
    <location>
        <begin position="662"/>
        <end position="674"/>
    </location>
</feature>
<evidence type="ECO:0000256" key="1">
    <source>
        <dbReference type="SAM" id="Coils"/>
    </source>
</evidence>
<dbReference type="GO" id="GO:0099158">
    <property type="term" value="P:regulation of recycling endosome localization within postsynapse"/>
    <property type="evidence" value="ECO:0007669"/>
    <property type="project" value="TreeGrafter"/>
</dbReference>
<feature type="compositionally biased region" description="Basic and acidic residues" evidence="2">
    <location>
        <begin position="820"/>
        <end position="830"/>
    </location>
</feature>
<protein>
    <submittedName>
        <fullName evidence="4">GRIP1-associated protein 1</fullName>
    </submittedName>
</protein>
<name>A0A1S3H823_LINAN</name>
<feature type="region of interest" description="Disordered" evidence="2">
    <location>
        <begin position="820"/>
        <end position="852"/>
    </location>
</feature>
<dbReference type="STRING" id="7574.A0A1S3H823"/>
<dbReference type="PANTHER" id="PTHR18978:SF1">
    <property type="entry name" value="GRIP1-ASSOCIATED PROTEIN 1"/>
    <property type="match status" value="1"/>
</dbReference>
<dbReference type="AlphaFoldDB" id="A0A1S3H823"/>
<dbReference type="GO" id="GO:0098998">
    <property type="term" value="C:extrinsic component of postsynaptic early endosome membrane"/>
    <property type="evidence" value="ECO:0007669"/>
    <property type="project" value="TreeGrafter"/>
</dbReference>
<feature type="coiled-coil region" evidence="1">
    <location>
        <begin position="27"/>
        <end position="178"/>
    </location>
</feature>
<feature type="compositionally biased region" description="Low complexity" evidence="2">
    <location>
        <begin position="676"/>
        <end position="686"/>
    </location>
</feature>
<dbReference type="GO" id="GO:1905244">
    <property type="term" value="P:regulation of modification of synaptic structure"/>
    <property type="evidence" value="ECO:0007669"/>
    <property type="project" value="TreeGrafter"/>
</dbReference>
<dbReference type="GO" id="GO:0098978">
    <property type="term" value="C:glutamatergic synapse"/>
    <property type="evidence" value="ECO:0007669"/>
    <property type="project" value="TreeGrafter"/>
</dbReference>
<dbReference type="Proteomes" id="UP000085678">
    <property type="component" value="Unplaced"/>
</dbReference>
<reference evidence="4" key="1">
    <citation type="submission" date="2025-08" db="UniProtKB">
        <authorList>
            <consortium name="RefSeq"/>
        </authorList>
    </citation>
    <scope>IDENTIFICATION</scope>
    <source>
        <tissue evidence="4">Gonads</tissue>
    </source>
</reference>
<dbReference type="Gene3D" id="1.20.5.1700">
    <property type="match status" value="1"/>
</dbReference>